<evidence type="ECO:0000256" key="10">
    <source>
        <dbReference type="SAM" id="MobiDB-lite"/>
    </source>
</evidence>
<accession>W6MVG3</accession>
<dbReference type="GeneID" id="34519659"/>
<dbReference type="InterPro" id="IPR003439">
    <property type="entry name" value="ABC_transporter-like_ATP-bd"/>
</dbReference>
<keyword evidence="9 11" id="KW-0472">Membrane</keyword>
<feature type="region of interest" description="Disordered" evidence="10">
    <location>
        <begin position="817"/>
        <end position="838"/>
    </location>
</feature>
<evidence type="ECO:0000313" key="13">
    <source>
        <dbReference type="EMBL" id="CDK26265.1"/>
    </source>
</evidence>
<gene>
    <name evidence="13" type="ORF">KUCA_T00002236001</name>
</gene>
<dbReference type="RefSeq" id="XP_022458271.1">
    <property type="nucleotide sequence ID" value="XM_022604495.1"/>
</dbReference>
<evidence type="ECO:0000256" key="8">
    <source>
        <dbReference type="ARBA" id="ARBA00022989"/>
    </source>
</evidence>
<dbReference type="Pfam" id="PF01061">
    <property type="entry name" value="ABC2_membrane"/>
    <property type="match status" value="2"/>
</dbReference>
<reference evidence="13" key="2">
    <citation type="submission" date="2014-02" db="EMBL/GenBank/DDBJ databases">
        <title>Complete DNA sequence of /Kuraishia capsulata/ illustrates novel genomic features among budding yeasts (/Saccharomycotina/).</title>
        <authorList>
            <person name="Morales L."/>
            <person name="Noel B."/>
            <person name="Porcel B."/>
            <person name="Marcet-Houben M."/>
            <person name="Hullo M-F."/>
            <person name="Sacerdot C."/>
            <person name="Tekaia F."/>
            <person name="Leh-Louis V."/>
            <person name="Despons L."/>
            <person name="Khanna V."/>
            <person name="Aury J-M."/>
            <person name="Barbe V."/>
            <person name="Couloux A."/>
            <person name="Labadie K."/>
            <person name="Pelletier E."/>
            <person name="Souciet J-L."/>
            <person name="Boekhout T."/>
            <person name="Gabaldon T."/>
            <person name="Wincker P."/>
            <person name="Dujon B."/>
        </authorList>
    </citation>
    <scope>NUCLEOTIDE SEQUENCE</scope>
    <source>
        <strain evidence="13">CBS 1993</strain>
    </source>
</reference>
<protein>
    <recommendedName>
        <fullName evidence="12">ABC transporter domain-containing protein</fullName>
    </recommendedName>
</protein>
<dbReference type="SMART" id="SM00382">
    <property type="entry name" value="AAA"/>
    <property type="match status" value="2"/>
</dbReference>
<organism evidence="13 14">
    <name type="scientific">Kuraishia capsulata CBS 1993</name>
    <dbReference type="NCBI Taxonomy" id="1382522"/>
    <lineage>
        <taxon>Eukaryota</taxon>
        <taxon>Fungi</taxon>
        <taxon>Dikarya</taxon>
        <taxon>Ascomycota</taxon>
        <taxon>Saccharomycotina</taxon>
        <taxon>Pichiomycetes</taxon>
        <taxon>Pichiales</taxon>
        <taxon>Pichiaceae</taxon>
        <taxon>Kuraishia</taxon>
    </lineage>
</organism>
<keyword evidence="3" id="KW-0813">Transport</keyword>
<feature type="transmembrane region" description="Helical" evidence="11">
    <location>
        <begin position="651"/>
        <end position="671"/>
    </location>
</feature>
<dbReference type="STRING" id="1382522.W6MVG3"/>
<dbReference type="InterPro" id="IPR003593">
    <property type="entry name" value="AAA+_ATPase"/>
</dbReference>
<evidence type="ECO:0000256" key="2">
    <source>
        <dbReference type="ARBA" id="ARBA00006012"/>
    </source>
</evidence>
<feature type="transmembrane region" description="Helical" evidence="11">
    <location>
        <begin position="1331"/>
        <end position="1350"/>
    </location>
</feature>
<dbReference type="Pfam" id="PF06422">
    <property type="entry name" value="PDR_CDR"/>
    <property type="match status" value="1"/>
</dbReference>
<dbReference type="PROSITE" id="PS00211">
    <property type="entry name" value="ABC_TRANSPORTER_1"/>
    <property type="match status" value="1"/>
</dbReference>
<dbReference type="InterPro" id="IPR029481">
    <property type="entry name" value="ABC_trans_N"/>
</dbReference>
<feature type="transmembrane region" description="Helical" evidence="11">
    <location>
        <begin position="1453"/>
        <end position="1474"/>
    </location>
</feature>
<dbReference type="GO" id="GO:0016887">
    <property type="term" value="F:ATP hydrolysis activity"/>
    <property type="evidence" value="ECO:0007669"/>
    <property type="project" value="InterPro"/>
</dbReference>
<dbReference type="InterPro" id="IPR034003">
    <property type="entry name" value="ABCG_PDR_2"/>
</dbReference>
<dbReference type="InterPro" id="IPR034001">
    <property type="entry name" value="ABCG_PDR_1"/>
</dbReference>
<feature type="transmembrane region" description="Helical" evidence="11">
    <location>
        <begin position="1218"/>
        <end position="1236"/>
    </location>
</feature>
<dbReference type="GO" id="GO:0016020">
    <property type="term" value="C:membrane"/>
    <property type="evidence" value="ECO:0007669"/>
    <property type="project" value="UniProtKB-SubCell"/>
</dbReference>
<dbReference type="InterPro" id="IPR017871">
    <property type="entry name" value="ABC_transporter-like_CS"/>
</dbReference>
<dbReference type="CDD" id="cd03232">
    <property type="entry name" value="ABCG_PDR_domain2"/>
    <property type="match status" value="1"/>
</dbReference>
<dbReference type="PANTHER" id="PTHR19241">
    <property type="entry name" value="ATP-BINDING CASSETTE TRANSPORTER"/>
    <property type="match status" value="1"/>
</dbReference>
<dbReference type="OrthoDB" id="245989at2759"/>
<keyword evidence="6" id="KW-0547">Nucleotide-binding</keyword>
<keyword evidence="14" id="KW-1185">Reference proteome</keyword>
<feature type="transmembrane region" description="Helical" evidence="11">
    <location>
        <begin position="1362"/>
        <end position="1380"/>
    </location>
</feature>
<dbReference type="InterPro" id="IPR027417">
    <property type="entry name" value="P-loop_NTPase"/>
</dbReference>
<evidence type="ECO:0000259" key="12">
    <source>
        <dbReference type="PROSITE" id="PS50893"/>
    </source>
</evidence>
<feature type="domain" description="ABC transporter" evidence="12">
    <location>
        <begin position="143"/>
        <end position="400"/>
    </location>
</feature>
<feature type="domain" description="ABC transporter" evidence="12">
    <location>
        <begin position="849"/>
        <end position="1091"/>
    </location>
</feature>
<dbReference type="InterPro" id="IPR013525">
    <property type="entry name" value="ABC2_TM"/>
</dbReference>
<feature type="transmembrane region" description="Helical" evidence="11">
    <location>
        <begin position="586"/>
        <end position="612"/>
    </location>
</feature>
<feature type="transmembrane region" description="Helical" evidence="11">
    <location>
        <begin position="618"/>
        <end position="639"/>
    </location>
</feature>
<dbReference type="Proteomes" id="UP000019384">
    <property type="component" value="Unassembled WGS sequence"/>
</dbReference>
<keyword evidence="5" id="KW-0677">Repeat</keyword>
<proteinExistence type="inferred from homology"/>
<comment type="similarity">
    <text evidence="2">Belongs to the ABC transporter superfamily. ABCG family. PDR (TC 3.A.1.205) subfamily.</text>
</comment>
<dbReference type="EMBL" id="HG793126">
    <property type="protein sequence ID" value="CDK26265.1"/>
    <property type="molecule type" value="Genomic_DNA"/>
</dbReference>
<dbReference type="Pfam" id="PF00005">
    <property type="entry name" value="ABC_tran"/>
    <property type="match status" value="2"/>
</dbReference>
<evidence type="ECO:0000256" key="3">
    <source>
        <dbReference type="ARBA" id="ARBA00022448"/>
    </source>
</evidence>
<dbReference type="Pfam" id="PF19055">
    <property type="entry name" value="ABC2_membrane_7"/>
    <property type="match status" value="1"/>
</dbReference>
<dbReference type="HOGENOM" id="CLU_000604_35_0_1"/>
<dbReference type="Gene3D" id="3.40.50.300">
    <property type="entry name" value="P-loop containing nucleotide triphosphate hydrolases"/>
    <property type="match status" value="2"/>
</dbReference>
<evidence type="ECO:0000256" key="4">
    <source>
        <dbReference type="ARBA" id="ARBA00022692"/>
    </source>
</evidence>
<dbReference type="GO" id="GO:1990961">
    <property type="term" value="P:xenobiotic detoxification by transmembrane export across the plasma membrane"/>
    <property type="evidence" value="ECO:0007669"/>
    <property type="project" value="UniProtKB-ARBA"/>
</dbReference>
<dbReference type="GO" id="GO:0140359">
    <property type="term" value="F:ABC-type transporter activity"/>
    <property type="evidence" value="ECO:0007669"/>
    <property type="project" value="InterPro"/>
</dbReference>
<comment type="subcellular location">
    <subcellularLocation>
        <location evidence="1">Membrane</location>
        <topology evidence="1">Multi-pass membrane protein</topology>
    </subcellularLocation>
</comment>
<evidence type="ECO:0000256" key="6">
    <source>
        <dbReference type="ARBA" id="ARBA00022741"/>
    </source>
</evidence>
<dbReference type="Pfam" id="PF14510">
    <property type="entry name" value="ABC_trans_N"/>
    <property type="match status" value="1"/>
</dbReference>
<feature type="transmembrane region" description="Helical" evidence="11">
    <location>
        <begin position="1187"/>
        <end position="1206"/>
    </location>
</feature>
<feature type="transmembrane region" description="Helical" evidence="11">
    <location>
        <begin position="1301"/>
        <end position="1324"/>
    </location>
</feature>
<feature type="transmembrane region" description="Helical" evidence="11">
    <location>
        <begin position="761"/>
        <end position="782"/>
    </location>
</feature>
<evidence type="ECO:0000313" key="14">
    <source>
        <dbReference type="Proteomes" id="UP000019384"/>
    </source>
</evidence>
<keyword evidence="4 11" id="KW-0812">Transmembrane</keyword>
<dbReference type="FunFam" id="3.40.50.300:FF:000054">
    <property type="entry name" value="ABC multidrug transporter atrF"/>
    <property type="match status" value="1"/>
</dbReference>
<reference evidence="13" key="1">
    <citation type="submission" date="2013-12" db="EMBL/GenBank/DDBJ databases">
        <authorList>
            <person name="Genoscope - CEA"/>
        </authorList>
    </citation>
    <scope>NUCLEOTIDE SEQUENCE</scope>
    <source>
        <strain evidence="13">CBS 1993</strain>
    </source>
</reference>
<dbReference type="GO" id="GO:0005524">
    <property type="term" value="F:ATP binding"/>
    <property type="evidence" value="ECO:0007669"/>
    <property type="project" value="UniProtKB-KW"/>
</dbReference>
<evidence type="ECO:0000256" key="5">
    <source>
        <dbReference type="ARBA" id="ARBA00022737"/>
    </source>
</evidence>
<evidence type="ECO:0000256" key="11">
    <source>
        <dbReference type="SAM" id="Phobius"/>
    </source>
</evidence>
<keyword evidence="7" id="KW-0067">ATP-binding</keyword>
<evidence type="ECO:0000256" key="7">
    <source>
        <dbReference type="ARBA" id="ARBA00022840"/>
    </source>
</evidence>
<name>W6MVG3_9ASCO</name>
<dbReference type="PROSITE" id="PS50893">
    <property type="entry name" value="ABC_TRANSPORTER_2"/>
    <property type="match status" value="2"/>
</dbReference>
<evidence type="ECO:0000256" key="1">
    <source>
        <dbReference type="ARBA" id="ARBA00004141"/>
    </source>
</evidence>
<dbReference type="CDD" id="cd03233">
    <property type="entry name" value="ABCG_PDR_domain1"/>
    <property type="match status" value="1"/>
</dbReference>
<feature type="transmembrane region" description="Helical" evidence="11">
    <location>
        <begin position="1257"/>
        <end position="1289"/>
    </location>
</feature>
<evidence type="ECO:0000256" key="9">
    <source>
        <dbReference type="ARBA" id="ARBA00023136"/>
    </source>
</evidence>
<dbReference type="SUPFAM" id="SSF52540">
    <property type="entry name" value="P-loop containing nucleoside triphosphate hydrolases"/>
    <property type="match status" value="2"/>
</dbReference>
<keyword evidence="8 11" id="KW-1133">Transmembrane helix</keyword>
<sequence length="1495" mass="167374">MMASHDSLHGSMISHQSLHGSMISRQSQDDHYETERDGEVELEMVKTVETSVEANPHDNVLTRLETLSKALSRKTTRSTGGPITIDPNDFELQKVLQTISRRADRHGLPLKTLGVEMQDVTVYGHDEVASFAPTIGEVLSKPFRIGEIAKSISDKKANRDSGLKKVNRNINVVCDPGEMVLVLGRPGAGCSTMLKTVAGELDQYVKHEGSITYDNVPQDDVMKMFKKEIIYNPELDVHFPHLTVDQTLKFAIACRAPSFDWPDFSENKYIETFRDILCTVYGLTHTKNTKVGNDYIRGVSGGERKRVSIAEVMTAKPAVLCFDNATRGLDASTALEFAEALRTSTNIMKMSSFVTIYQASQNIYELFDKVVVLYLGRQVYYGRTEDAKAYFENMGYLCPERQSTAEYLTAVTDPIGRFVKPGFEGKVPNTADEFEAYWRASPEFAALQREITDRRSQVDVEKSVATLRAVHEQERGRFARAQSRYTVSYATQLKLCTIRGWQRMVGDKTYAVTNVCSGVFQALVIGSTFWKTSDGTGGAFSRGGVVFFSLLYFALMGMAEISVSFGKRPILFKQKGYSFYHPSAEVFGYILNDIPLKLVASLLFSIVIYFLSNLKADPGAFFTFVLFLNLGALAESTMFQAIASVSPNVPAANAISGIFLFVTLVYTSYMIQQPSMHPWFKWISAINPLLYCFEAMVTTEFHGRKMNCDSLAPSGSGYENAATGTQACSFTGSVSGQSWVSGDRYLSLTYNYEFTHVWRNFGIVIGFIIFFLAINCAGVELLKQSKETGDHLMFLRGKTLDDIVVQDGTVPVADVENQADVSSAEPERVSGCQGEKEGASKDLGSGEIFMWQHVDYTIPYKGETRQLLKDIQGYCKPGTLTALMGESGAGKTTLLNVLSRRIDMGVITGDMLVDGKPIDHSFERRTGYVQQQDLHISELTVRESLQFAARMRRPVSVSEEEKMEYVEKIIDILEMGPYSDALVGDSGSGLNVEQRKKLSVGVELVAKPSLLLFLDEPTSGLDSQSAWAIIQVIRSLANAGQAILCTIHQPSATLIEEFDRLLLLRKGGETVYFGEIGKSSRIMLDYFEGQGARKCEIEENPAEYILEVIGAGATASAAQNWHEVWKASPEFEKVSHEISSLIEQSSHKPSVAVNKEMQGTFATPYFYQLKNVLWRTSLQFWRDIDYFMGKMNLVIITGLFVGFSFWDLKHTVVGMQNGLFATFLCLILSAPLSSQIQDKAIASRELYEVRESKSNTFHWSALLISQVIMEIPFSILASTLFFVCFYFPLKSVSTDAETAGYFWLTYCIFFQLYYITFSLCVLYFSPDLPTANLLYAMLFSFVVAFCSVTQPQRLAPGFWKFMYDASPFTYFVQSLLVTVLHNRKVHCKQSELAIFDPPSGQTCEEWAGAFMETAAGYLTNGSATENCGYCEYSVADEYLETLNIRYSEKWRNVGFFCCYIVFNLFAMFGLYWLFRVHKSSLVGSLIKKLTEKKKN</sequence>
<dbReference type="InterPro" id="IPR010929">
    <property type="entry name" value="PDR_CDR_ABC"/>
</dbReference>
<dbReference type="InterPro" id="IPR043926">
    <property type="entry name" value="ABCG_dom"/>
</dbReference>
<feature type="transmembrane region" description="Helical" evidence="11">
    <location>
        <begin position="545"/>
        <end position="565"/>
    </location>
</feature>